<evidence type="ECO:0000256" key="3">
    <source>
        <dbReference type="ARBA" id="ARBA00022617"/>
    </source>
</evidence>
<dbReference type="GO" id="GO:0004497">
    <property type="term" value="F:monooxygenase activity"/>
    <property type="evidence" value="ECO:0007669"/>
    <property type="project" value="UniProtKB-KW"/>
</dbReference>
<dbReference type="PRINTS" id="PR00463">
    <property type="entry name" value="EP450I"/>
</dbReference>
<reference evidence="10 11" key="1">
    <citation type="journal article" date="2018" name="Front. Microbiol.">
        <title>Genome-Wide Analysis of Corynespora cassiicola Leaf Fall Disease Putative Effectors.</title>
        <authorList>
            <person name="Lopez D."/>
            <person name="Ribeiro S."/>
            <person name="Label P."/>
            <person name="Fumanal B."/>
            <person name="Venisse J.S."/>
            <person name="Kohler A."/>
            <person name="de Oliveira R.R."/>
            <person name="Labutti K."/>
            <person name="Lipzen A."/>
            <person name="Lail K."/>
            <person name="Bauer D."/>
            <person name="Ohm R.A."/>
            <person name="Barry K.W."/>
            <person name="Spatafora J."/>
            <person name="Grigoriev I.V."/>
            <person name="Martin F.M."/>
            <person name="Pujade-Renaud V."/>
        </authorList>
    </citation>
    <scope>NUCLEOTIDE SEQUENCE [LARGE SCALE GENOMIC DNA]</scope>
    <source>
        <strain evidence="10 11">Philippines</strain>
    </source>
</reference>
<evidence type="ECO:0000256" key="2">
    <source>
        <dbReference type="ARBA" id="ARBA00010617"/>
    </source>
</evidence>
<keyword evidence="3 8" id="KW-0349">Heme</keyword>
<keyword evidence="6 8" id="KW-0408">Iron</keyword>
<evidence type="ECO:0000256" key="5">
    <source>
        <dbReference type="ARBA" id="ARBA00023002"/>
    </source>
</evidence>
<evidence type="ECO:0000256" key="8">
    <source>
        <dbReference type="PIRSR" id="PIRSR602401-1"/>
    </source>
</evidence>
<keyword evidence="4 8" id="KW-0479">Metal-binding</keyword>
<organism evidence="10 11">
    <name type="scientific">Corynespora cassiicola Philippines</name>
    <dbReference type="NCBI Taxonomy" id="1448308"/>
    <lineage>
        <taxon>Eukaryota</taxon>
        <taxon>Fungi</taxon>
        <taxon>Dikarya</taxon>
        <taxon>Ascomycota</taxon>
        <taxon>Pezizomycotina</taxon>
        <taxon>Dothideomycetes</taxon>
        <taxon>Pleosporomycetidae</taxon>
        <taxon>Pleosporales</taxon>
        <taxon>Corynesporascaceae</taxon>
        <taxon>Corynespora</taxon>
    </lineage>
</organism>
<dbReference type="InterPro" id="IPR036396">
    <property type="entry name" value="Cyt_P450_sf"/>
</dbReference>
<dbReference type="GO" id="GO:0020037">
    <property type="term" value="F:heme binding"/>
    <property type="evidence" value="ECO:0007669"/>
    <property type="project" value="InterPro"/>
</dbReference>
<feature type="signal peptide" evidence="9">
    <location>
        <begin position="1"/>
        <end position="21"/>
    </location>
</feature>
<dbReference type="InterPro" id="IPR002401">
    <property type="entry name" value="Cyt_P450_E_grp-I"/>
</dbReference>
<evidence type="ECO:0000256" key="7">
    <source>
        <dbReference type="ARBA" id="ARBA00023033"/>
    </source>
</evidence>
<comment type="similarity">
    <text evidence="2">Belongs to the cytochrome P450 family.</text>
</comment>
<dbReference type="PANTHER" id="PTHR24292">
    <property type="entry name" value="CYTOCHROME P450"/>
    <property type="match status" value="1"/>
</dbReference>
<protein>
    <submittedName>
        <fullName evidence="10">Cytochrome P450</fullName>
    </submittedName>
</protein>
<dbReference type="InterPro" id="IPR050476">
    <property type="entry name" value="Insect_CytP450_Detox"/>
</dbReference>
<name>A0A2T2NM83_CORCC</name>
<evidence type="ECO:0000313" key="10">
    <source>
        <dbReference type="EMBL" id="PSN66490.1"/>
    </source>
</evidence>
<evidence type="ECO:0000256" key="9">
    <source>
        <dbReference type="SAM" id="SignalP"/>
    </source>
</evidence>
<dbReference type="Pfam" id="PF00067">
    <property type="entry name" value="p450"/>
    <property type="match status" value="1"/>
</dbReference>
<dbReference type="STRING" id="1448308.A0A2T2NM83"/>
<dbReference type="PANTHER" id="PTHR24292:SF102">
    <property type="entry name" value="CYTOCHROME P450 FAMILY-RELATED"/>
    <property type="match status" value="1"/>
</dbReference>
<evidence type="ECO:0000256" key="6">
    <source>
        <dbReference type="ARBA" id="ARBA00023004"/>
    </source>
</evidence>
<dbReference type="EMBL" id="KZ678136">
    <property type="protein sequence ID" value="PSN66490.1"/>
    <property type="molecule type" value="Genomic_DNA"/>
</dbReference>
<dbReference type="InterPro" id="IPR001128">
    <property type="entry name" value="Cyt_P450"/>
</dbReference>
<feature type="chain" id="PRO_5015500076" evidence="9">
    <location>
        <begin position="22"/>
        <end position="552"/>
    </location>
</feature>
<dbReference type="AlphaFoldDB" id="A0A2T2NM83"/>
<dbReference type="PRINTS" id="PR00385">
    <property type="entry name" value="P450"/>
</dbReference>
<dbReference type="Gene3D" id="1.10.630.10">
    <property type="entry name" value="Cytochrome P450"/>
    <property type="match status" value="1"/>
</dbReference>
<dbReference type="Proteomes" id="UP000240883">
    <property type="component" value="Unassembled WGS sequence"/>
</dbReference>
<keyword evidence="7" id="KW-0503">Monooxygenase</keyword>
<evidence type="ECO:0000313" key="11">
    <source>
        <dbReference type="Proteomes" id="UP000240883"/>
    </source>
</evidence>
<evidence type="ECO:0000256" key="1">
    <source>
        <dbReference type="ARBA" id="ARBA00001971"/>
    </source>
</evidence>
<accession>A0A2T2NM83</accession>
<keyword evidence="5" id="KW-0560">Oxidoreductase</keyword>
<evidence type="ECO:0000256" key="4">
    <source>
        <dbReference type="ARBA" id="ARBA00022723"/>
    </source>
</evidence>
<dbReference type="GO" id="GO:0016705">
    <property type="term" value="F:oxidoreductase activity, acting on paired donors, with incorporation or reduction of molecular oxygen"/>
    <property type="evidence" value="ECO:0007669"/>
    <property type="project" value="InterPro"/>
</dbReference>
<gene>
    <name evidence="10" type="ORF">BS50DRAFT_574899</name>
</gene>
<dbReference type="OrthoDB" id="1470350at2759"/>
<keyword evidence="9" id="KW-0732">Signal</keyword>
<keyword evidence="11" id="KW-1185">Reference proteome</keyword>
<dbReference type="GO" id="GO:0005506">
    <property type="term" value="F:iron ion binding"/>
    <property type="evidence" value="ECO:0007669"/>
    <property type="project" value="InterPro"/>
</dbReference>
<dbReference type="SUPFAM" id="SSF48264">
    <property type="entry name" value="Cytochrome P450"/>
    <property type="match status" value="1"/>
</dbReference>
<sequence length="552" mass="62646">MILSMIFAPIVLFLIFRSCHLVANYIAANKYGLPIIVCPVSFEDPWWIVIRPLFSWVERLPFGLGNWYIYTTMGWPQEDNIRTVKRLGENFVLCSPNSNIIVTCYPPAMERCYGEIKNWVRLEAQSRFLAFYGENVSSKDGAEWQRHRKITSSAFNENTMHEVWKETATQVNKIDFDKESVRTLGRIRTTFDIVAMGVLASVGFGQDIDLISVPPNHRESFMDSLGFILQNIMITGIFHGLKAPDFLLPEKLRRLKVSVAEFRLHMQESVLRHIQSAKKSNQSKTTSLLESMVKANEAEKNQLQHSTGRPSYLTESELYGNMFVFNAAGFETTAGTMTFALPFLAAHSEYQDWVTEEVDKYHDPESIDSNYAATYPKLVRTLAVMYETLRLTNPAPMLVRRSTKQTELPIITPSGPSTLNVAPGTIVGGEFYGAHLSPLWGPEAEIFNPKRFVSVNESGEEKLVVPEGPIYCPWVFGPRVCPGKKFSQVEFVALVAQILSKYRVEAFRNEGESVKAAESRLMGVLDHKFFNISTHLKHPEDASIQLVRRQQH</sequence>
<proteinExistence type="inferred from homology"/>
<feature type="binding site" description="axial binding residue" evidence="8">
    <location>
        <position position="481"/>
    </location>
    <ligand>
        <name>heme</name>
        <dbReference type="ChEBI" id="CHEBI:30413"/>
    </ligand>
    <ligandPart>
        <name>Fe</name>
        <dbReference type="ChEBI" id="CHEBI:18248"/>
    </ligandPart>
</feature>
<comment type="cofactor">
    <cofactor evidence="1 8">
        <name>heme</name>
        <dbReference type="ChEBI" id="CHEBI:30413"/>
    </cofactor>
</comment>